<dbReference type="Pfam" id="PF01842">
    <property type="entry name" value="ACT"/>
    <property type="match status" value="1"/>
</dbReference>
<comment type="caution">
    <text evidence="5">The sequence shown here is derived from an EMBL/GenBank/DDBJ whole genome shotgun (WGS) entry which is preliminary data.</text>
</comment>
<accession>A0A3D8P6S8</accession>
<dbReference type="SUPFAM" id="SSF55021">
    <property type="entry name" value="ACT-like"/>
    <property type="match status" value="1"/>
</dbReference>
<evidence type="ECO:0000313" key="6">
    <source>
        <dbReference type="Proteomes" id="UP000256329"/>
    </source>
</evidence>
<proteinExistence type="predicted"/>
<dbReference type="PANTHER" id="PTHR43080">
    <property type="entry name" value="CBS DOMAIN-CONTAINING PROTEIN CBSX3, MITOCHONDRIAL"/>
    <property type="match status" value="1"/>
</dbReference>
<dbReference type="InterPro" id="IPR002912">
    <property type="entry name" value="ACT_dom"/>
</dbReference>
<reference evidence="5 6" key="1">
    <citation type="submission" date="2018-08" db="EMBL/GenBank/DDBJ databases">
        <title>Form III RuBisCO-mediated autotrophy in Thermodesulfobium bacteria.</title>
        <authorList>
            <person name="Toshchakov S.V."/>
            <person name="Kublanov I.V."/>
            <person name="Frolov E."/>
            <person name="Bonch-Osmolovskaya E.A."/>
            <person name="Tourova T.P."/>
            <person name="Chernych N.A."/>
            <person name="Lebedinsky A.V."/>
        </authorList>
    </citation>
    <scope>NUCLEOTIDE SEQUENCE [LARGE SCALE GENOMIC DNA]</scope>
    <source>
        <strain evidence="5 6">SR</strain>
    </source>
</reference>
<evidence type="ECO:0000256" key="2">
    <source>
        <dbReference type="PROSITE-ProRule" id="PRU00703"/>
    </source>
</evidence>
<keyword evidence="1 2" id="KW-0129">CBS domain</keyword>
<evidence type="ECO:0000259" key="3">
    <source>
        <dbReference type="PROSITE" id="PS51371"/>
    </source>
</evidence>
<feature type="domain" description="CBS" evidence="3">
    <location>
        <begin position="81"/>
        <end position="136"/>
    </location>
</feature>
<evidence type="ECO:0000256" key="1">
    <source>
        <dbReference type="ARBA" id="ARBA00023122"/>
    </source>
</evidence>
<keyword evidence="6" id="KW-1185">Reference proteome</keyword>
<dbReference type="OrthoDB" id="9802114at2"/>
<sequence>MFVRDCMTANPITITKDTPIFQALEIINKHKIRHLPVVQDGKLIGIVTERGLLRISPSPASTLSVYELNYILAKLTVAEAMVKNPITTTPDTPIEEAALIMREHKIGCLPVLERGQLVGIITQTDMVEALVRLFNLRKAGSRLVIEATDRIGVLAEITSFFREKGVNIRSLATLEREPGIYHLTLRLNIPDARDLARELESMGYKIISVS</sequence>
<dbReference type="InterPro" id="IPR045865">
    <property type="entry name" value="ACT-like_dom_sf"/>
</dbReference>
<feature type="domain" description="ACT" evidence="4">
    <location>
        <begin position="142"/>
        <end position="210"/>
    </location>
</feature>
<dbReference type="PANTHER" id="PTHR43080:SF2">
    <property type="entry name" value="CBS DOMAIN-CONTAINING PROTEIN"/>
    <property type="match status" value="1"/>
</dbReference>
<feature type="domain" description="CBS" evidence="3">
    <location>
        <begin position="7"/>
        <end position="62"/>
    </location>
</feature>
<organism evidence="5 6">
    <name type="scientific">Ammonifex thiophilus</name>
    <dbReference type="NCBI Taxonomy" id="444093"/>
    <lineage>
        <taxon>Bacteria</taxon>
        <taxon>Bacillati</taxon>
        <taxon>Bacillota</taxon>
        <taxon>Clostridia</taxon>
        <taxon>Thermoanaerobacterales</taxon>
        <taxon>Thermoanaerobacteraceae</taxon>
        <taxon>Ammonifex</taxon>
    </lineage>
</organism>
<name>A0A3D8P6S8_9THEO</name>
<dbReference type="AlphaFoldDB" id="A0A3D8P6S8"/>
<dbReference type="PROSITE" id="PS51371">
    <property type="entry name" value="CBS"/>
    <property type="match status" value="2"/>
</dbReference>
<dbReference type="SUPFAM" id="SSF54631">
    <property type="entry name" value="CBS-domain pair"/>
    <property type="match status" value="1"/>
</dbReference>
<dbReference type="PROSITE" id="PS51671">
    <property type="entry name" value="ACT"/>
    <property type="match status" value="1"/>
</dbReference>
<dbReference type="InterPro" id="IPR000644">
    <property type="entry name" value="CBS_dom"/>
</dbReference>
<dbReference type="SMART" id="SM00116">
    <property type="entry name" value="CBS"/>
    <property type="match status" value="2"/>
</dbReference>
<dbReference type="RefSeq" id="WP_115791558.1">
    <property type="nucleotide sequence ID" value="NZ_QSLN01000001.1"/>
</dbReference>
<evidence type="ECO:0000313" key="5">
    <source>
        <dbReference type="EMBL" id="RDV84562.1"/>
    </source>
</evidence>
<gene>
    <name evidence="5" type="ORF">DXX99_00450</name>
</gene>
<dbReference type="EMBL" id="QSLN01000001">
    <property type="protein sequence ID" value="RDV84562.1"/>
    <property type="molecule type" value="Genomic_DNA"/>
</dbReference>
<dbReference type="CDD" id="cd04584">
    <property type="entry name" value="CBS_pair_AcuB_like"/>
    <property type="match status" value="1"/>
</dbReference>
<dbReference type="Proteomes" id="UP000256329">
    <property type="component" value="Unassembled WGS sequence"/>
</dbReference>
<dbReference type="InterPro" id="IPR046342">
    <property type="entry name" value="CBS_dom_sf"/>
</dbReference>
<protein>
    <submittedName>
        <fullName evidence="5">CBS domain-containing protein</fullName>
    </submittedName>
</protein>
<dbReference type="Pfam" id="PF00571">
    <property type="entry name" value="CBS"/>
    <property type="match status" value="2"/>
</dbReference>
<dbReference type="InterPro" id="IPR051257">
    <property type="entry name" value="Diverse_CBS-Domain"/>
</dbReference>
<evidence type="ECO:0000259" key="4">
    <source>
        <dbReference type="PROSITE" id="PS51671"/>
    </source>
</evidence>
<dbReference type="Gene3D" id="3.30.70.260">
    <property type="match status" value="1"/>
</dbReference>
<dbReference type="Gene3D" id="3.10.580.10">
    <property type="entry name" value="CBS-domain"/>
    <property type="match status" value="1"/>
</dbReference>